<evidence type="ECO:0000256" key="1">
    <source>
        <dbReference type="SAM" id="Phobius"/>
    </source>
</evidence>
<organism evidence="2 3">
    <name type="scientific">Mesorhabditis belari</name>
    <dbReference type="NCBI Taxonomy" id="2138241"/>
    <lineage>
        <taxon>Eukaryota</taxon>
        <taxon>Metazoa</taxon>
        <taxon>Ecdysozoa</taxon>
        <taxon>Nematoda</taxon>
        <taxon>Chromadorea</taxon>
        <taxon>Rhabditida</taxon>
        <taxon>Rhabditina</taxon>
        <taxon>Rhabditomorpha</taxon>
        <taxon>Rhabditoidea</taxon>
        <taxon>Rhabditidae</taxon>
        <taxon>Mesorhabditinae</taxon>
        <taxon>Mesorhabditis</taxon>
    </lineage>
</organism>
<dbReference type="AlphaFoldDB" id="A0AAF3F9E9"/>
<dbReference type="SUPFAM" id="SSF81321">
    <property type="entry name" value="Family A G protein-coupled receptor-like"/>
    <property type="match status" value="1"/>
</dbReference>
<evidence type="ECO:0000313" key="3">
    <source>
        <dbReference type="WBParaSite" id="MBELARI_LOCUS2582"/>
    </source>
</evidence>
<dbReference type="InterPro" id="IPR019422">
    <property type="entry name" value="7TM_GPCR_serpentine_rcpt_Srh"/>
</dbReference>
<accession>A0AAF3F9E9</accession>
<keyword evidence="1" id="KW-0472">Membrane</keyword>
<keyword evidence="2" id="KW-1185">Reference proteome</keyword>
<reference evidence="3" key="1">
    <citation type="submission" date="2024-02" db="UniProtKB">
        <authorList>
            <consortium name="WormBaseParasite"/>
        </authorList>
    </citation>
    <scope>IDENTIFICATION</scope>
</reference>
<dbReference type="Proteomes" id="UP000887575">
    <property type="component" value="Unassembled WGS sequence"/>
</dbReference>
<sequence length="136" mass="16539">MRTRHLKDQNEQSRRTVEMQNYFLLIYLLQMFNTFFTFLLPCFMLILALLNISILPEFVSSSFVLFMYFHSAFNSLILIFSTRTYRQVLYGWWLKVYSFVSRKAIRFSLSRQARMAIERRDHKIMKKLVKLDVELK</sequence>
<proteinExistence type="predicted"/>
<dbReference type="Pfam" id="PF10318">
    <property type="entry name" value="7TM_GPCR_Srh"/>
    <property type="match status" value="1"/>
</dbReference>
<protein>
    <submittedName>
        <fullName evidence="3">Uncharacterized protein</fullName>
    </submittedName>
</protein>
<keyword evidence="1" id="KW-1133">Transmembrane helix</keyword>
<feature type="transmembrane region" description="Helical" evidence="1">
    <location>
        <begin position="58"/>
        <end position="80"/>
    </location>
</feature>
<keyword evidence="1" id="KW-0812">Transmembrane</keyword>
<name>A0AAF3F9E9_9BILA</name>
<feature type="transmembrane region" description="Helical" evidence="1">
    <location>
        <begin position="21"/>
        <end position="52"/>
    </location>
</feature>
<dbReference type="WBParaSite" id="MBELARI_LOCUS2582">
    <property type="protein sequence ID" value="MBELARI_LOCUS2582"/>
    <property type="gene ID" value="MBELARI_LOCUS2582"/>
</dbReference>
<evidence type="ECO:0000313" key="2">
    <source>
        <dbReference type="Proteomes" id="UP000887575"/>
    </source>
</evidence>